<dbReference type="PANTHER" id="PTHR30419">
    <property type="entry name" value="HTH-TYPE TRANSCRIPTIONAL REGULATOR YBHD"/>
    <property type="match status" value="1"/>
</dbReference>
<evidence type="ECO:0000256" key="2">
    <source>
        <dbReference type="ARBA" id="ARBA00023015"/>
    </source>
</evidence>
<dbReference type="PROSITE" id="PS50931">
    <property type="entry name" value="HTH_LYSR"/>
    <property type="match status" value="1"/>
</dbReference>
<accession>A0A7X2TH91</accession>
<dbReference type="CDD" id="cd05466">
    <property type="entry name" value="PBP2_LTTR_substrate"/>
    <property type="match status" value="1"/>
</dbReference>
<dbReference type="InterPro" id="IPR036390">
    <property type="entry name" value="WH_DNA-bd_sf"/>
</dbReference>
<name>A0A7X2TH91_9FIRM</name>
<dbReference type="EMBL" id="VUMN01000028">
    <property type="protein sequence ID" value="MSS59316.1"/>
    <property type="molecule type" value="Genomic_DNA"/>
</dbReference>
<feature type="domain" description="HTH lysR-type" evidence="5">
    <location>
        <begin position="17"/>
        <end position="74"/>
    </location>
</feature>
<dbReference type="FunFam" id="1.10.10.10:FF:000001">
    <property type="entry name" value="LysR family transcriptional regulator"/>
    <property type="match status" value="1"/>
</dbReference>
<dbReference type="GO" id="GO:0005829">
    <property type="term" value="C:cytosol"/>
    <property type="evidence" value="ECO:0007669"/>
    <property type="project" value="TreeGrafter"/>
</dbReference>
<dbReference type="PRINTS" id="PR00039">
    <property type="entry name" value="HTHLYSR"/>
</dbReference>
<dbReference type="PANTHER" id="PTHR30419:SF28">
    <property type="entry name" value="HTH-TYPE TRANSCRIPTIONAL REGULATOR BSDA"/>
    <property type="match status" value="1"/>
</dbReference>
<dbReference type="InterPro" id="IPR005119">
    <property type="entry name" value="LysR_subst-bd"/>
</dbReference>
<dbReference type="Gene3D" id="1.10.10.10">
    <property type="entry name" value="Winged helix-like DNA-binding domain superfamily/Winged helix DNA-binding domain"/>
    <property type="match status" value="1"/>
</dbReference>
<evidence type="ECO:0000256" key="1">
    <source>
        <dbReference type="ARBA" id="ARBA00009437"/>
    </source>
</evidence>
<gene>
    <name evidence="6" type="ORF">FYJ51_10475</name>
</gene>
<dbReference type="Pfam" id="PF00126">
    <property type="entry name" value="HTH_1"/>
    <property type="match status" value="1"/>
</dbReference>
<dbReference type="InterPro" id="IPR050950">
    <property type="entry name" value="HTH-type_LysR_regulators"/>
</dbReference>
<keyword evidence="7" id="KW-1185">Reference proteome</keyword>
<comment type="caution">
    <text evidence="6">The sequence shown here is derived from an EMBL/GenBank/DDBJ whole genome shotgun (WGS) entry which is preliminary data.</text>
</comment>
<dbReference type="SUPFAM" id="SSF46785">
    <property type="entry name" value="Winged helix' DNA-binding domain"/>
    <property type="match status" value="1"/>
</dbReference>
<proteinExistence type="inferred from homology"/>
<keyword evidence="3" id="KW-0238">DNA-binding</keyword>
<dbReference type="InterPro" id="IPR036388">
    <property type="entry name" value="WH-like_DNA-bd_sf"/>
</dbReference>
<evidence type="ECO:0000313" key="7">
    <source>
        <dbReference type="Proteomes" id="UP000461880"/>
    </source>
</evidence>
<dbReference type="GO" id="GO:0003700">
    <property type="term" value="F:DNA-binding transcription factor activity"/>
    <property type="evidence" value="ECO:0007669"/>
    <property type="project" value="InterPro"/>
</dbReference>
<evidence type="ECO:0000256" key="3">
    <source>
        <dbReference type="ARBA" id="ARBA00023125"/>
    </source>
</evidence>
<dbReference type="Gene3D" id="3.40.190.290">
    <property type="match status" value="1"/>
</dbReference>
<dbReference type="Proteomes" id="UP000461880">
    <property type="component" value="Unassembled WGS sequence"/>
</dbReference>
<keyword evidence="2" id="KW-0805">Transcription regulation</keyword>
<sequence length="299" mass="32994">MILIESINNFHERDNTMNLPQYQAFLKVVETGSFTKAAEELGYTQSGITHQIQMLEKSLQVSLLKRDRSGISLTAEGQVLLPYIRNLRTDEAALQQRAMELVHGNSGLIRLAALPEVTRCWLPGIISQFSRAHPQVQFQLFSGTGKECIALVQKGSADLCIAALPAEAGLKTMFLKRDFLMAVLPAGKTKEETIRRTALKKLPLIRTSPDYLEGLFRGEPIVPVFQVPDSVSLIAMVQEGIGCGVLSEMELKQTGKGIACCRLEPSAYRDLALMHADANPLSKAAEEFAQAAQVWISRR</sequence>
<evidence type="ECO:0000313" key="6">
    <source>
        <dbReference type="EMBL" id="MSS59316.1"/>
    </source>
</evidence>
<dbReference type="AlphaFoldDB" id="A0A7X2TH91"/>
<comment type="similarity">
    <text evidence="1">Belongs to the LysR transcriptional regulatory family.</text>
</comment>
<organism evidence="6 7">
    <name type="scientific">Stecheria intestinalis</name>
    <dbReference type="NCBI Taxonomy" id="2606630"/>
    <lineage>
        <taxon>Bacteria</taxon>
        <taxon>Bacillati</taxon>
        <taxon>Bacillota</taxon>
        <taxon>Erysipelotrichia</taxon>
        <taxon>Erysipelotrichales</taxon>
        <taxon>Erysipelotrichaceae</taxon>
        <taxon>Stecheria</taxon>
    </lineage>
</organism>
<evidence type="ECO:0000256" key="4">
    <source>
        <dbReference type="ARBA" id="ARBA00023163"/>
    </source>
</evidence>
<protein>
    <submittedName>
        <fullName evidence="6">LysR family transcriptional regulator</fullName>
    </submittedName>
</protein>
<keyword evidence="4" id="KW-0804">Transcription</keyword>
<dbReference type="GO" id="GO:0003677">
    <property type="term" value="F:DNA binding"/>
    <property type="evidence" value="ECO:0007669"/>
    <property type="project" value="UniProtKB-KW"/>
</dbReference>
<reference evidence="6 7" key="1">
    <citation type="submission" date="2019-08" db="EMBL/GenBank/DDBJ databases">
        <title>In-depth cultivation of the pig gut microbiome towards novel bacterial diversity and tailored functional studies.</title>
        <authorList>
            <person name="Wylensek D."/>
            <person name="Hitch T.C.A."/>
            <person name="Clavel T."/>
        </authorList>
    </citation>
    <scope>NUCLEOTIDE SEQUENCE [LARGE SCALE GENOMIC DNA]</scope>
    <source>
        <strain evidence="6 7">Oil+RF-744-GAM-WT-6</strain>
    </source>
</reference>
<dbReference type="SUPFAM" id="SSF53850">
    <property type="entry name" value="Periplasmic binding protein-like II"/>
    <property type="match status" value="1"/>
</dbReference>
<dbReference type="InterPro" id="IPR000847">
    <property type="entry name" value="LysR_HTH_N"/>
</dbReference>
<evidence type="ECO:0000259" key="5">
    <source>
        <dbReference type="PROSITE" id="PS50931"/>
    </source>
</evidence>
<dbReference type="Pfam" id="PF03466">
    <property type="entry name" value="LysR_substrate"/>
    <property type="match status" value="1"/>
</dbReference>